<protein>
    <submittedName>
        <fullName evidence="1">Uncharacterized protein</fullName>
    </submittedName>
</protein>
<sequence length="344" mass="39531">EGRVERDVEQLCRRILIPLTEKFGEHDLHEELLERLRGYFRDIYWSLKVHLVFHLGISDELQQIDEVLNVVGAWGGLTNEEMNELPDQDCVVDPGSKLLEMVNYTDLSEIVFQCVGSKESDCDIMDDRSDRGSTDHAKRVMEAAKDHLSKLSSKNTFKPKVLARVSHTGRSFIGASIAVSHFLRPICLFHRIINLKQSLGKAIVHFQPLNIPDRQNWLFEALYKPKYDLIRSPCQNCNMMFCNDRSGNGWSTFLAACAEYCPVNHLLPDEPNLRQSASHDPLVINLLSQNRARCSDLFENFLDISNKCITAARSNDENIMKAVYWEVIYKLHIFGLRPECNPYF</sequence>
<dbReference type="Proteomes" id="UP001159428">
    <property type="component" value="Unassembled WGS sequence"/>
</dbReference>
<evidence type="ECO:0000313" key="2">
    <source>
        <dbReference type="Proteomes" id="UP001159428"/>
    </source>
</evidence>
<dbReference type="AlphaFoldDB" id="A0AAU9X2K6"/>
<feature type="non-terminal residue" evidence="1">
    <location>
        <position position="1"/>
    </location>
</feature>
<comment type="caution">
    <text evidence="1">The sequence shown here is derived from an EMBL/GenBank/DDBJ whole genome shotgun (WGS) entry which is preliminary data.</text>
</comment>
<name>A0AAU9X2K6_9CNID</name>
<gene>
    <name evidence="1" type="ORF">PMEA_00015682</name>
</gene>
<keyword evidence="2" id="KW-1185">Reference proteome</keyword>
<accession>A0AAU9X2K6</accession>
<reference evidence="1 2" key="1">
    <citation type="submission" date="2022-05" db="EMBL/GenBank/DDBJ databases">
        <authorList>
            <consortium name="Genoscope - CEA"/>
            <person name="William W."/>
        </authorList>
    </citation>
    <scope>NUCLEOTIDE SEQUENCE [LARGE SCALE GENOMIC DNA]</scope>
</reference>
<organism evidence="1 2">
    <name type="scientific">Pocillopora meandrina</name>
    <dbReference type="NCBI Taxonomy" id="46732"/>
    <lineage>
        <taxon>Eukaryota</taxon>
        <taxon>Metazoa</taxon>
        <taxon>Cnidaria</taxon>
        <taxon>Anthozoa</taxon>
        <taxon>Hexacorallia</taxon>
        <taxon>Scleractinia</taxon>
        <taxon>Astrocoeniina</taxon>
        <taxon>Pocilloporidae</taxon>
        <taxon>Pocillopora</taxon>
    </lineage>
</organism>
<evidence type="ECO:0000313" key="1">
    <source>
        <dbReference type="EMBL" id="CAH3134057.1"/>
    </source>
</evidence>
<dbReference type="EMBL" id="CALNXJ010000028">
    <property type="protein sequence ID" value="CAH3134057.1"/>
    <property type="molecule type" value="Genomic_DNA"/>
</dbReference>
<proteinExistence type="predicted"/>